<keyword evidence="8" id="KW-1185">Reference proteome</keyword>
<accession>A0A327XYJ9</accession>
<keyword evidence="2" id="KW-0812">Transmembrane</keyword>
<evidence type="ECO:0000259" key="6">
    <source>
        <dbReference type="Pfam" id="PF04357"/>
    </source>
</evidence>
<dbReference type="OrthoDB" id="7784409at2"/>
<sequence>MKRFLLLLSLLFCLSAPALAQDGDDGGTALERLIENALSSDGMTVNVSGFRGALSSEATLERMTIADDQGIWLTLENATLDWSRTALLTGRVQVEELSAARLAIDRLPAGNGDLPDPEASGTAFSLPDLPVSVNIGRFAIDRLELGQPVIGEALAARIEGAAQLAGGDGTVELSLQRVDERSDSVQLSGSYANETEVLSLNLTLDEAAGGLLATRLGLPGAPALLLDVQGNGPLDDFAADIRLASDGTDRLTGQVRLQGADNGGRRFAADLSGDLRPFLPQEQRAILGETQTLVASGMMDSAGALDLDRLQLTAAQMTLDGAIRIGADGWPERLDLDGRIASDDGQPVTLAFTSDVTRVDGATLTLSYDRAQGDDLVLSVRASGVERPEMTLNEARIDLIATLSPNTDSPLPGQVAGRLTLDASGLDFADASLSQAAGDVLTGRLDIDWQVGAPLRLSDIDLNGAGVRIEGGVEFSGLTQGADPTVSPDLRANIQGLDRFSGLANRTLGGAATLAVAGDYEPVSGRFDLTANGITTDLVTGTAQLDGLLTGEVAVDLAVARNESGLSVRQAVIDGQAIQLDASGRLATGQSSGRFDITLPDLSLVQDGASGALSAQGTIQEGEAAYALDLTAAGPGGMRMDGVLTAAKAENGSIGGAGFTGNTVIDDLSAFAALAQRDLDGALRFDGAGSYTFGSGYFDARGSLVTQDLAVGIPQVDGLLTGTTRAEVDVLRDETGIIINTGRIAGPGIRANASGTILTGDSRASFDITLPDLSIVAPGASGVLSAQGTLIEDAGTYTLDLTAAGPGDTRIDGTVTADKAADGSIARVGFDGKADAHDLDAFSELVGRELGGSLSFDGTGGYTFANGFFESKGSLVTADLRVGISQVDGLLAGTTTAEVDVVRDADGIVINQAQVDGPGIRMTAEGSVATGASRATFDLTLPDLSLAAPGTSGSANVMGTLTEGADAYLLDFTASGPGQTRANGTVTAAKTDAGGIGTVGFDGTAGADRLSALAPLTGQNLRGSLNFDGTGSYTPASGAFSADGAITTQDLGLGIAAADALIGGSGRAVVSASRDAAGTITVNRLDVTTGQITANASGSLDAQGGSQLTFDLALANLGVIVPQLPGRATAQGTIGATGSGPYQVNTSITAPGGSRATISGSLARAFDSGNLDIDGTAPLDLANTFIEPNLLSGTAQLNLALNGPLAVSSLSGTVTVNGADMVLPGPALSLSGLDLAARLGGGQVQLTLNGGLSTSGTFTTTGTIGLTAPYRADLAVQLNDLLLQDRRLYQATAGGTVTVQGPLLTGPAIGGDILIEQAEIRIPETGLGPGSRSFTLTHIAEPADVRRTRDRAGLLDQAQRDRQGPAYVLPLNLTIRAPSQIFVRGRGLDAELGGTLTLRGTTADIIPDGRFDLIRGRLDILGQRLTLDKAILRMTGNFIPTIDVEATTQANDVDITVSVTGEATSPEVAFSSSPSRPEEEVLALLLFGRDVSELSAFQALQIAAAVNTLAGKGGAGIVGNLRQGFGLDDLDVTTDAEGNAALSLGKYITDQIYTDVEVDSSGETSVNLNIQLRRNLKARGIVSSTGNSGVGVFYEKDY</sequence>
<reference evidence="7 8" key="1">
    <citation type="submission" date="2018-06" db="EMBL/GenBank/DDBJ databases">
        <title>Genomic Encyclopedia of Archaeal and Bacterial Type Strains, Phase II (KMG-II): from individual species to whole genera.</title>
        <authorList>
            <person name="Goeker M."/>
        </authorList>
    </citation>
    <scope>NUCLEOTIDE SEQUENCE [LARGE SCALE GENOMIC DNA]</scope>
    <source>
        <strain evidence="7 8">DSM 22011</strain>
    </source>
</reference>
<comment type="caution">
    <text evidence="7">The sequence shown here is derived from an EMBL/GenBank/DDBJ whole genome shotgun (WGS) entry which is preliminary data.</text>
</comment>
<evidence type="ECO:0000256" key="1">
    <source>
        <dbReference type="ARBA" id="ARBA00004167"/>
    </source>
</evidence>
<evidence type="ECO:0000313" key="8">
    <source>
        <dbReference type="Proteomes" id="UP000249165"/>
    </source>
</evidence>
<comment type="subcellular location">
    <subcellularLocation>
        <location evidence="1">Membrane</location>
        <topology evidence="1">Single-pass membrane protein</topology>
    </subcellularLocation>
</comment>
<dbReference type="RefSeq" id="WP_111550917.1">
    <property type="nucleotide sequence ID" value="NZ_LIQE01000035.1"/>
</dbReference>
<dbReference type="GO" id="GO:0009306">
    <property type="term" value="P:protein secretion"/>
    <property type="evidence" value="ECO:0007669"/>
    <property type="project" value="InterPro"/>
</dbReference>
<protein>
    <submittedName>
        <fullName evidence="7">Autotransporter secretion inner membrane protein TamB</fullName>
    </submittedName>
</protein>
<keyword evidence="5" id="KW-0732">Signal</keyword>
<dbReference type="Pfam" id="PF04357">
    <property type="entry name" value="TamB"/>
    <property type="match status" value="1"/>
</dbReference>
<organism evidence="7 8">
    <name type="scientific">Salipiger aestuarii</name>
    <dbReference type="NCBI Taxonomy" id="568098"/>
    <lineage>
        <taxon>Bacteria</taxon>
        <taxon>Pseudomonadati</taxon>
        <taxon>Pseudomonadota</taxon>
        <taxon>Alphaproteobacteria</taxon>
        <taxon>Rhodobacterales</taxon>
        <taxon>Roseobacteraceae</taxon>
        <taxon>Salipiger</taxon>
    </lineage>
</organism>
<keyword evidence="3" id="KW-1133">Transmembrane helix</keyword>
<evidence type="ECO:0000256" key="2">
    <source>
        <dbReference type="ARBA" id="ARBA00022692"/>
    </source>
</evidence>
<dbReference type="Proteomes" id="UP000249165">
    <property type="component" value="Unassembled WGS sequence"/>
</dbReference>
<evidence type="ECO:0000256" key="3">
    <source>
        <dbReference type="ARBA" id="ARBA00022989"/>
    </source>
</evidence>
<gene>
    <name evidence="7" type="ORF">ATI53_10386</name>
</gene>
<feature type="domain" description="Translocation and assembly module TamB C-terminal" evidence="6">
    <location>
        <begin position="1252"/>
        <end position="1598"/>
    </location>
</feature>
<dbReference type="PANTHER" id="PTHR36985:SF1">
    <property type="entry name" value="TRANSLOCATION AND ASSEMBLY MODULE SUBUNIT TAMB"/>
    <property type="match status" value="1"/>
</dbReference>
<dbReference type="PANTHER" id="PTHR36985">
    <property type="entry name" value="TRANSLOCATION AND ASSEMBLY MODULE SUBUNIT TAMB"/>
    <property type="match status" value="1"/>
</dbReference>
<dbReference type="EMBL" id="QLMG01000038">
    <property type="protein sequence ID" value="RAK13221.1"/>
    <property type="molecule type" value="Genomic_DNA"/>
</dbReference>
<dbReference type="GO" id="GO:0005886">
    <property type="term" value="C:plasma membrane"/>
    <property type="evidence" value="ECO:0007669"/>
    <property type="project" value="InterPro"/>
</dbReference>
<proteinExistence type="predicted"/>
<feature type="chain" id="PRO_5016311832" evidence="5">
    <location>
        <begin position="21"/>
        <end position="1598"/>
    </location>
</feature>
<dbReference type="InterPro" id="IPR007452">
    <property type="entry name" value="TamB_C"/>
</dbReference>
<name>A0A327XYJ9_9RHOB</name>
<evidence type="ECO:0000256" key="4">
    <source>
        <dbReference type="ARBA" id="ARBA00023136"/>
    </source>
</evidence>
<evidence type="ECO:0000256" key="5">
    <source>
        <dbReference type="SAM" id="SignalP"/>
    </source>
</evidence>
<feature type="signal peptide" evidence="5">
    <location>
        <begin position="1"/>
        <end position="20"/>
    </location>
</feature>
<evidence type="ECO:0000313" key="7">
    <source>
        <dbReference type="EMBL" id="RAK13221.1"/>
    </source>
</evidence>
<keyword evidence="4" id="KW-0472">Membrane</keyword>